<keyword evidence="3" id="KW-0904">Protein phosphatase</keyword>
<evidence type="ECO:0000259" key="5">
    <source>
        <dbReference type="SMART" id="SM00226"/>
    </source>
</evidence>
<evidence type="ECO:0000313" key="6">
    <source>
        <dbReference type="EMBL" id="SOC47761.1"/>
    </source>
</evidence>
<evidence type="ECO:0000256" key="3">
    <source>
        <dbReference type="ARBA" id="ARBA00022912"/>
    </source>
</evidence>
<reference evidence="7" key="1">
    <citation type="submission" date="2017-08" db="EMBL/GenBank/DDBJ databases">
        <authorList>
            <person name="Varghese N."/>
            <person name="Submissions S."/>
        </authorList>
    </citation>
    <scope>NUCLEOTIDE SEQUENCE [LARGE SCALE GENOMIC DNA]</scope>
    <source>
        <strain evidence="7">DSM 4725</strain>
    </source>
</reference>
<dbReference type="InterPro" id="IPR050438">
    <property type="entry name" value="LMW_PTPase"/>
</dbReference>
<dbReference type="Proteomes" id="UP000219435">
    <property type="component" value="Unassembled WGS sequence"/>
</dbReference>
<feature type="domain" description="Phosphotyrosine protein phosphatase I" evidence="5">
    <location>
        <begin position="1"/>
        <end position="182"/>
    </location>
</feature>
<dbReference type="PRINTS" id="PR00719">
    <property type="entry name" value="LMWPTPASE"/>
</dbReference>
<gene>
    <name evidence="6" type="ORF">SAMN05660748_1019</name>
</gene>
<dbReference type="OrthoDB" id="9784339at2"/>
<sequence>MRLLFVCTGNVCRSPVAERTARALLDATLGASAAAIGTASAGTRAVVGAPVHPLAATALVELGGESEGFSARQLTADDVRSSDLVLTMTRRHRDAVLLLAPGALRRTFTLAEAAALLSRVAPRPPGGHPRPSLVDALNAERALRTGTAREEDDIADPIGLDAAGHRATARRIQAAVEPLVEALCGWSDAPGATALDLAPLPAPPAALFRS</sequence>
<organism evidence="6 7">
    <name type="scientific">Blastococcus aggregatus</name>
    <dbReference type="NCBI Taxonomy" id="38502"/>
    <lineage>
        <taxon>Bacteria</taxon>
        <taxon>Bacillati</taxon>
        <taxon>Actinomycetota</taxon>
        <taxon>Actinomycetes</taxon>
        <taxon>Geodermatophilales</taxon>
        <taxon>Geodermatophilaceae</taxon>
        <taxon>Blastococcus</taxon>
    </lineage>
</organism>
<dbReference type="SMART" id="SM00226">
    <property type="entry name" value="LMWPc"/>
    <property type="match status" value="1"/>
</dbReference>
<dbReference type="Gene3D" id="3.40.50.2300">
    <property type="match status" value="1"/>
</dbReference>
<evidence type="ECO:0000256" key="2">
    <source>
        <dbReference type="ARBA" id="ARBA00022801"/>
    </source>
</evidence>
<dbReference type="RefSeq" id="WP_097193847.1">
    <property type="nucleotide sequence ID" value="NZ_OBQI01000001.1"/>
</dbReference>
<feature type="active site" description="Nucleophile" evidence="4">
    <location>
        <position position="7"/>
    </location>
</feature>
<dbReference type="InterPro" id="IPR017867">
    <property type="entry name" value="Tyr_phospatase_low_mol_wt"/>
</dbReference>
<evidence type="ECO:0000256" key="4">
    <source>
        <dbReference type="PIRSR" id="PIRSR617867-1"/>
    </source>
</evidence>
<keyword evidence="7" id="KW-1185">Reference proteome</keyword>
<proteinExistence type="inferred from homology"/>
<dbReference type="InterPro" id="IPR036196">
    <property type="entry name" value="Ptyr_pPase_sf"/>
</dbReference>
<dbReference type="AlphaFoldDB" id="A0A285V5J0"/>
<name>A0A285V5J0_9ACTN</name>
<dbReference type="PANTHER" id="PTHR11717:SF31">
    <property type="entry name" value="LOW MOLECULAR WEIGHT PROTEIN-TYROSINE-PHOSPHATASE ETP-RELATED"/>
    <property type="match status" value="1"/>
</dbReference>
<evidence type="ECO:0000313" key="7">
    <source>
        <dbReference type="Proteomes" id="UP000219435"/>
    </source>
</evidence>
<feature type="active site" description="Nucleophile" evidence="4">
    <location>
        <position position="13"/>
    </location>
</feature>
<dbReference type="EMBL" id="OBQI01000001">
    <property type="protein sequence ID" value="SOC47761.1"/>
    <property type="molecule type" value="Genomic_DNA"/>
</dbReference>
<keyword evidence="2" id="KW-0378">Hydrolase</keyword>
<dbReference type="GO" id="GO:0004725">
    <property type="term" value="F:protein tyrosine phosphatase activity"/>
    <property type="evidence" value="ECO:0007669"/>
    <property type="project" value="InterPro"/>
</dbReference>
<accession>A0A285V5J0</accession>
<dbReference type="Pfam" id="PF01451">
    <property type="entry name" value="LMWPc"/>
    <property type="match status" value="1"/>
</dbReference>
<evidence type="ECO:0000256" key="1">
    <source>
        <dbReference type="ARBA" id="ARBA00011063"/>
    </source>
</evidence>
<comment type="similarity">
    <text evidence="1">Belongs to the low molecular weight phosphotyrosine protein phosphatase family.</text>
</comment>
<protein>
    <submittedName>
        <fullName evidence="6">Protein-tyrosine phosphatase</fullName>
    </submittedName>
</protein>
<dbReference type="PANTHER" id="PTHR11717">
    <property type="entry name" value="LOW MOLECULAR WEIGHT PROTEIN TYROSINE PHOSPHATASE"/>
    <property type="match status" value="1"/>
</dbReference>
<dbReference type="InterPro" id="IPR023485">
    <property type="entry name" value="Ptyr_pPase"/>
</dbReference>
<dbReference type="SUPFAM" id="SSF52788">
    <property type="entry name" value="Phosphotyrosine protein phosphatases I"/>
    <property type="match status" value="1"/>
</dbReference>